<evidence type="ECO:0000313" key="8">
    <source>
        <dbReference type="Proteomes" id="UP000540506"/>
    </source>
</evidence>
<dbReference type="AlphaFoldDB" id="A0A7W7R8T5"/>
<accession>A0A7W7R8T5</accession>
<protein>
    <submittedName>
        <fullName evidence="7">Nitric-oxide synthase</fullName>
        <ecNumber evidence="7">1.14.14.47</ecNumber>
    </submittedName>
</protein>
<keyword evidence="2" id="KW-0479">Metal-binding</keyword>
<dbReference type="InterPro" id="IPR004030">
    <property type="entry name" value="NOS_N"/>
</dbReference>
<keyword evidence="3 7" id="KW-0560">Oxidoreductase</keyword>
<evidence type="ECO:0000259" key="6">
    <source>
        <dbReference type="Pfam" id="PF02898"/>
    </source>
</evidence>
<dbReference type="GO" id="GO:0006809">
    <property type="term" value="P:nitric oxide biosynthetic process"/>
    <property type="evidence" value="ECO:0007669"/>
    <property type="project" value="InterPro"/>
</dbReference>
<feature type="domain" description="Nitric oxide synthase (NOS)" evidence="6">
    <location>
        <begin position="41"/>
        <end position="389"/>
    </location>
</feature>
<dbReference type="InterPro" id="IPR044943">
    <property type="entry name" value="NOS_dom_1"/>
</dbReference>
<dbReference type="Gene3D" id="3.90.340.10">
    <property type="entry name" value="Nitric Oxide Synthase, Chain A, domain 1"/>
    <property type="match status" value="1"/>
</dbReference>
<dbReference type="EMBL" id="JACHJV010000001">
    <property type="protein sequence ID" value="MBB4927233.1"/>
    <property type="molecule type" value="Genomic_DNA"/>
</dbReference>
<dbReference type="InterPro" id="IPR044940">
    <property type="entry name" value="NOS_dom_2"/>
</dbReference>
<dbReference type="InterPro" id="IPR036119">
    <property type="entry name" value="NOS_N_sf"/>
</dbReference>
<name>A0A7W7R8T5_KITKI</name>
<evidence type="ECO:0000313" key="7">
    <source>
        <dbReference type="EMBL" id="MBB4927233.1"/>
    </source>
</evidence>
<evidence type="ECO:0000256" key="3">
    <source>
        <dbReference type="ARBA" id="ARBA00023002"/>
    </source>
</evidence>
<dbReference type="RefSeq" id="WP_221521684.1">
    <property type="nucleotide sequence ID" value="NZ_JACHJV010000001.1"/>
</dbReference>
<dbReference type="SUPFAM" id="SSF56512">
    <property type="entry name" value="Nitric oxide (NO) synthase oxygenase domain"/>
    <property type="match status" value="1"/>
</dbReference>
<dbReference type="GO" id="GO:0046872">
    <property type="term" value="F:metal ion binding"/>
    <property type="evidence" value="ECO:0007669"/>
    <property type="project" value="UniProtKB-KW"/>
</dbReference>
<organism evidence="7 8">
    <name type="scientific">Kitasatospora kifunensis</name>
    <name type="common">Streptomyces kifunensis</name>
    <dbReference type="NCBI Taxonomy" id="58351"/>
    <lineage>
        <taxon>Bacteria</taxon>
        <taxon>Bacillati</taxon>
        <taxon>Actinomycetota</taxon>
        <taxon>Actinomycetes</taxon>
        <taxon>Kitasatosporales</taxon>
        <taxon>Streptomycetaceae</taxon>
        <taxon>Kitasatospora</taxon>
    </lineage>
</organism>
<dbReference type="GO" id="GO:0004517">
    <property type="term" value="F:nitric-oxide synthase activity"/>
    <property type="evidence" value="ECO:0007669"/>
    <property type="project" value="InterPro"/>
</dbReference>
<evidence type="ECO:0000256" key="4">
    <source>
        <dbReference type="ARBA" id="ARBA00023004"/>
    </source>
</evidence>
<dbReference type="PANTHER" id="PTHR43410">
    <property type="entry name" value="NITRIC OXIDE SYNTHASE OXYGENASE"/>
    <property type="match status" value="1"/>
</dbReference>
<keyword evidence="8" id="KW-1185">Reference proteome</keyword>
<dbReference type="Gene3D" id="3.90.440.10">
    <property type="entry name" value="Nitric Oxide Synthase,Heme Domain,Chain A domain 2"/>
    <property type="match status" value="1"/>
</dbReference>
<gene>
    <name evidence="7" type="ORF">FHR34_006226</name>
</gene>
<sequence length="394" mass="44473">MRTTVILPVRGCRAVRRAVRRPFGSRGRGVTAPTRCRGSSVARRGDAATRRARAVARELAETGTYRQTPAELLLGARIAWRNNPQCVGKFYWKGLEVRDCRDVGVTLSQKGDESALFEALVDHLRLSWNGGRVRLLLSVFAPSVPDRPGPRVWNGQLIRYAGYRRHDGSVLGDPATVELTEAVQRLGWRGRGTEYDVLPLVIQWPGHEPRFFDLPADAVPEVRITHPEYPWFESLGLRWHAFPTISDQVLELGGLRYPLAPFSAWYTCTEIGARNLSDSNRYDKLPEVARGMGLETGRDRTLWRDRALLELTTAVLHSYDQAGVSIIDHHFATKQFVRHEERERKSGRTCPADWSAIVPATSGSTTPVWQRRYEPTRALPNFAPQPTLWSSDML</sequence>
<evidence type="ECO:0000256" key="1">
    <source>
        <dbReference type="ARBA" id="ARBA00022617"/>
    </source>
</evidence>
<evidence type="ECO:0000256" key="5">
    <source>
        <dbReference type="SAM" id="MobiDB-lite"/>
    </source>
</evidence>
<comment type="caution">
    <text evidence="7">The sequence shown here is derived from an EMBL/GenBank/DDBJ whole genome shotgun (WGS) entry which is preliminary data.</text>
</comment>
<dbReference type="EC" id="1.14.14.47" evidence="7"/>
<dbReference type="Pfam" id="PF02898">
    <property type="entry name" value="NO_synthase"/>
    <property type="match status" value="1"/>
</dbReference>
<reference evidence="7 8" key="1">
    <citation type="submission" date="2020-08" db="EMBL/GenBank/DDBJ databases">
        <title>Sequencing the genomes of 1000 actinobacteria strains.</title>
        <authorList>
            <person name="Klenk H.-P."/>
        </authorList>
    </citation>
    <scope>NUCLEOTIDE SEQUENCE [LARGE SCALE GENOMIC DNA]</scope>
    <source>
        <strain evidence="7 8">DSM 41654</strain>
    </source>
</reference>
<evidence type="ECO:0000256" key="2">
    <source>
        <dbReference type="ARBA" id="ARBA00022723"/>
    </source>
</evidence>
<keyword evidence="1" id="KW-0349">Heme</keyword>
<keyword evidence="4" id="KW-0408">Iron</keyword>
<dbReference type="Proteomes" id="UP000540506">
    <property type="component" value="Unassembled WGS sequence"/>
</dbReference>
<dbReference type="PANTHER" id="PTHR43410:SF1">
    <property type="entry name" value="NITRIC OXIDE SYNTHASE"/>
    <property type="match status" value="1"/>
</dbReference>
<dbReference type="InterPro" id="IPR050607">
    <property type="entry name" value="NOS"/>
</dbReference>
<dbReference type="InterPro" id="IPR044944">
    <property type="entry name" value="NOS_dom_3"/>
</dbReference>
<proteinExistence type="predicted"/>
<dbReference type="Gene3D" id="3.90.1230.10">
    <property type="entry name" value="Nitric Oxide Synthase, Chain A, domain 3"/>
    <property type="match status" value="1"/>
</dbReference>
<feature type="region of interest" description="Disordered" evidence="5">
    <location>
        <begin position="24"/>
        <end position="43"/>
    </location>
</feature>